<sequence>MSTEIGVLKLKEEAKCSMNNIDQILCDRLAENVEKQEDRILKLEASVFQLANYNFVFQGVIFSGVVTGSSTLKCRHFWFPLCLSAIGAILNFVTLLIISQKYNHYLDQLDKKTEI</sequence>
<keyword evidence="1" id="KW-1133">Transmembrane helix</keyword>
<evidence type="ECO:0000313" key="3">
    <source>
        <dbReference type="Proteomes" id="UP000030748"/>
    </source>
</evidence>
<name>A0A022QMI7_ERYGU</name>
<protein>
    <submittedName>
        <fullName evidence="2">Uncharacterized protein</fullName>
    </submittedName>
</protein>
<reference evidence="2 3" key="1">
    <citation type="journal article" date="2013" name="Proc. Natl. Acad. Sci. U.S.A.">
        <title>Fine-scale variation in meiotic recombination in Mimulus inferred from population shotgun sequencing.</title>
        <authorList>
            <person name="Hellsten U."/>
            <person name="Wright K.M."/>
            <person name="Jenkins J."/>
            <person name="Shu S."/>
            <person name="Yuan Y."/>
            <person name="Wessler S.R."/>
            <person name="Schmutz J."/>
            <person name="Willis J.H."/>
            <person name="Rokhsar D.S."/>
        </authorList>
    </citation>
    <scope>NUCLEOTIDE SEQUENCE [LARGE SCALE GENOMIC DNA]</scope>
    <source>
        <strain evidence="3">cv. DUN x IM62</strain>
    </source>
</reference>
<keyword evidence="1" id="KW-0812">Transmembrane</keyword>
<feature type="transmembrane region" description="Helical" evidence="1">
    <location>
        <begin position="77"/>
        <end position="98"/>
    </location>
</feature>
<dbReference type="PANTHER" id="PTHR33287:SF2">
    <property type="entry name" value="TRANSMEMBRANE PROTEIN"/>
    <property type="match status" value="1"/>
</dbReference>
<feature type="non-terminal residue" evidence="2">
    <location>
        <position position="115"/>
    </location>
</feature>
<dbReference type="Proteomes" id="UP000030748">
    <property type="component" value="Unassembled WGS sequence"/>
</dbReference>
<proteinExistence type="predicted"/>
<evidence type="ECO:0000256" key="1">
    <source>
        <dbReference type="SAM" id="Phobius"/>
    </source>
</evidence>
<organism evidence="2 3">
    <name type="scientific">Erythranthe guttata</name>
    <name type="common">Yellow monkey flower</name>
    <name type="synonym">Mimulus guttatus</name>
    <dbReference type="NCBI Taxonomy" id="4155"/>
    <lineage>
        <taxon>Eukaryota</taxon>
        <taxon>Viridiplantae</taxon>
        <taxon>Streptophyta</taxon>
        <taxon>Embryophyta</taxon>
        <taxon>Tracheophyta</taxon>
        <taxon>Spermatophyta</taxon>
        <taxon>Magnoliopsida</taxon>
        <taxon>eudicotyledons</taxon>
        <taxon>Gunneridae</taxon>
        <taxon>Pentapetalae</taxon>
        <taxon>asterids</taxon>
        <taxon>lamiids</taxon>
        <taxon>Lamiales</taxon>
        <taxon>Phrymaceae</taxon>
        <taxon>Erythranthe</taxon>
    </lineage>
</organism>
<dbReference type="EMBL" id="KI631268">
    <property type="protein sequence ID" value="EYU29161.1"/>
    <property type="molecule type" value="Genomic_DNA"/>
</dbReference>
<accession>A0A022QMI7</accession>
<keyword evidence="1" id="KW-0472">Membrane</keyword>
<evidence type="ECO:0000313" key="2">
    <source>
        <dbReference type="EMBL" id="EYU29161.1"/>
    </source>
</evidence>
<dbReference type="AlphaFoldDB" id="A0A022QMI7"/>
<gene>
    <name evidence="2" type="ORF">MIMGU_mgv1a019831mg</name>
</gene>
<dbReference type="PANTHER" id="PTHR33287">
    <property type="entry name" value="OS03G0453550 PROTEIN"/>
    <property type="match status" value="1"/>
</dbReference>
<keyword evidence="3" id="KW-1185">Reference proteome</keyword>